<protein>
    <submittedName>
        <fullName evidence="5">Uncharacterized protein Z134L</fullName>
    </submittedName>
</protein>
<dbReference type="EMBL" id="EF101928">
    <property type="protein sequence ID" value="ABT16268.1"/>
    <property type="molecule type" value="Genomic_DNA"/>
</dbReference>
<dbReference type="KEGG" id="vg:5470433"/>
<dbReference type="InterPro" id="IPR014025">
    <property type="entry name" value="Glutaredoxin_subgr"/>
</dbReference>
<dbReference type="RefSeq" id="YP_001426615.1">
    <property type="nucleotide sequence ID" value="NC_008724.1"/>
</dbReference>
<evidence type="ECO:0000256" key="1">
    <source>
        <dbReference type="ARBA" id="ARBA00023157"/>
    </source>
</evidence>
<dbReference type="PRINTS" id="PR00160">
    <property type="entry name" value="GLUTAREDOXIN"/>
</dbReference>
<dbReference type="InterPro" id="IPR011767">
    <property type="entry name" value="GLR_AS"/>
</dbReference>
<evidence type="ECO:0000256" key="3">
    <source>
        <dbReference type="SAM" id="MobiDB-lite"/>
    </source>
</evidence>
<keyword evidence="2" id="KW-0676">Redox-active center</keyword>
<proteinExistence type="predicted"/>
<reference evidence="5 6" key="1">
    <citation type="submission" date="2006-09" db="EMBL/GenBank/DDBJ databases">
        <title>Sequence and annotation of the 288-kb ATCV-1 virus that infects an endosymbiotic Chlorella strain of the heliozoon Acanthocystis turfacea.</title>
        <authorList>
            <person name="Fitzgerald L.A."/>
            <person name="Graves M.V."/>
            <person name="Li X."/>
            <person name="Pfitzner A.J.P."/>
            <person name="Hartigan J."/>
            <person name="Van Etten J.L."/>
        </authorList>
    </citation>
    <scope>NUCLEOTIDE SEQUENCE [LARGE SCALE GENOMIC DNA]</scope>
    <source>
        <strain evidence="5 6">ATCV-1</strain>
    </source>
</reference>
<gene>
    <name evidence="5" type="primary">Z134L</name>
    <name evidence="5" type="ORF">ATCV1_Z134L</name>
</gene>
<dbReference type="Gene3D" id="3.40.30.10">
    <property type="entry name" value="Glutaredoxin"/>
    <property type="match status" value="1"/>
</dbReference>
<evidence type="ECO:0000256" key="2">
    <source>
        <dbReference type="ARBA" id="ARBA00023284"/>
    </source>
</evidence>
<feature type="region of interest" description="Disordered" evidence="3">
    <location>
        <begin position="1"/>
        <end position="21"/>
    </location>
</feature>
<organism evidence="5 6">
    <name type="scientific">Chlorovirus heliozoae</name>
    <dbReference type="NCBI Taxonomy" id="322019"/>
    <lineage>
        <taxon>Viruses</taxon>
        <taxon>Varidnaviria</taxon>
        <taxon>Bamfordvirae</taxon>
        <taxon>Nucleocytoviricota</taxon>
        <taxon>Megaviricetes</taxon>
        <taxon>Algavirales</taxon>
        <taxon>Phycodnaviridae</taxon>
        <taxon>Chlorovirus</taxon>
    </lineage>
</organism>
<evidence type="ECO:0000313" key="6">
    <source>
        <dbReference type="Proteomes" id="UP000202420"/>
    </source>
</evidence>
<dbReference type="GeneID" id="5470433"/>
<dbReference type="PROSITE" id="PS00195">
    <property type="entry name" value="GLUTAREDOXIN_1"/>
    <property type="match status" value="1"/>
</dbReference>
<accession>A7K894</accession>
<sequence length="108" mass="12228">MAPQGPRKARGSGEKIRNTTTRSSTLLYNHIKMLTIFEKPGCPHCKRARNCLRKKKIAFSTVRCKDVDELKEKIKGKGLRVPRTLTFPRVFDGEKLIGGADQVEKKFA</sequence>
<dbReference type="PROSITE" id="PS51354">
    <property type="entry name" value="GLUTAREDOXIN_2"/>
    <property type="match status" value="1"/>
</dbReference>
<dbReference type="InterPro" id="IPR002109">
    <property type="entry name" value="Glutaredoxin"/>
</dbReference>
<keyword evidence="6" id="KW-1185">Reference proteome</keyword>
<keyword evidence="1" id="KW-1015">Disulfide bond</keyword>
<dbReference type="OrthoDB" id="23565at10239"/>
<evidence type="ECO:0000313" key="5">
    <source>
        <dbReference type="EMBL" id="ABT16268.1"/>
    </source>
</evidence>
<dbReference type="InterPro" id="IPR036249">
    <property type="entry name" value="Thioredoxin-like_sf"/>
</dbReference>
<dbReference type="SUPFAM" id="SSF52833">
    <property type="entry name" value="Thioredoxin-like"/>
    <property type="match status" value="1"/>
</dbReference>
<feature type="domain" description="Glutaredoxin" evidence="4">
    <location>
        <begin position="35"/>
        <end position="95"/>
    </location>
</feature>
<name>A7K894_9PHYC</name>
<evidence type="ECO:0000259" key="4">
    <source>
        <dbReference type="Pfam" id="PF00462"/>
    </source>
</evidence>
<dbReference type="Proteomes" id="UP000202420">
    <property type="component" value="Segment"/>
</dbReference>
<dbReference type="Pfam" id="PF00462">
    <property type="entry name" value="Glutaredoxin"/>
    <property type="match status" value="1"/>
</dbReference>